<name>A0A6A7BLP4_9PLEO</name>
<protein>
    <submittedName>
        <fullName evidence="2">Uncharacterized protein</fullName>
    </submittedName>
</protein>
<dbReference type="OrthoDB" id="3775616at2759"/>
<sequence>METKAELQCPRQNGSGTRSSTTPRSVRRKYEHHHDTKSRPGTKRKRPANSDVTSACKKTRLDSAPTKPAVCLLPQVLQQYGLLISIVLNLSPEDLLALALSAKAVHQAIAPRLRSLQNLLERMRCPGWGVLIRRRGHQLSQYTDANRCTQYVACASTSTSQRVETRPCVACRVNTCDECRIHCVYQSIYQKPDEDDELPNFSGFVMLDALEVPILSPNHLNIDGPPWQDPSKHEGGPYHDQGIIDVPFEEKDYGPPEDVKNVLGLDLGDSSLAVSVSSNVSSPSPVLRALHVTAIKRRRWFCRNCLPLIATTGKRANTQHESCYCTLRARFLDRWLCLRCYVKEDDTAAKSFSNHKTSCGCGSGFGKARCTWCWGEIMGPDGQRPTVPAVAT</sequence>
<dbReference type="AlphaFoldDB" id="A0A6A7BLP4"/>
<keyword evidence="3" id="KW-1185">Reference proteome</keyword>
<evidence type="ECO:0000313" key="2">
    <source>
        <dbReference type="EMBL" id="KAF2855727.1"/>
    </source>
</evidence>
<evidence type="ECO:0000256" key="1">
    <source>
        <dbReference type="SAM" id="MobiDB-lite"/>
    </source>
</evidence>
<dbReference type="Proteomes" id="UP000799423">
    <property type="component" value="Unassembled WGS sequence"/>
</dbReference>
<proteinExistence type="predicted"/>
<reference evidence="2" key="1">
    <citation type="submission" date="2020-01" db="EMBL/GenBank/DDBJ databases">
        <authorList>
            <consortium name="DOE Joint Genome Institute"/>
            <person name="Haridas S."/>
            <person name="Albert R."/>
            <person name="Binder M."/>
            <person name="Bloem J."/>
            <person name="Labutti K."/>
            <person name="Salamov A."/>
            <person name="Andreopoulos B."/>
            <person name="Baker S.E."/>
            <person name="Barry K."/>
            <person name="Bills G."/>
            <person name="Bluhm B.H."/>
            <person name="Cannon C."/>
            <person name="Castanera R."/>
            <person name="Culley D.E."/>
            <person name="Daum C."/>
            <person name="Ezra D."/>
            <person name="Gonzalez J.B."/>
            <person name="Henrissat B."/>
            <person name="Kuo A."/>
            <person name="Liang C."/>
            <person name="Lipzen A."/>
            <person name="Lutzoni F."/>
            <person name="Magnuson J."/>
            <person name="Mondo S."/>
            <person name="Nolan M."/>
            <person name="Ohm R."/>
            <person name="Pangilinan J."/>
            <person name="Park H.-J."/>
            <person name="Ramirez L."/>
            <person name="Alfaro M."/>
            <person name="Sun H."/>
            <person name="Tritt A."/>
            <person name="Yoshinaga Y."/>
            <person name="Zwiers L.-H."/>
            <person name="Turgeon B.G."/>
            <person name="Goodwin S.B."/>
            <person name="Spatafora J.W."/>
            <person name="Crous P.W."/>
            <person name="Grigoriev I.V."/>
        </authorList>
    </citation>
    <scope>NUCLEOTIDE SEQUENCE</scope>
    <source>
        <strain evidence="2">IPT5</strain>
    </source>
</reference>
<accession>A0A6A7BLP4</accession>
<evidence type="ECO:0000313" key="3">
    <source>
        <dbReference type="Proteomes" id="UP000799423"/>
    </source>
</evidence>
<feature type="region of interest" description="Disordered" evidence="1">
    <location>
        <begin position="1"/>
        <end position="60"/>
    </location>
</feature>
<feature type="compositionally biased region" description="Low complexity" evidence="1">
    <location>
        <begin position="15"/>
        <end position="24"/>
    </location>
</feature>
<organism evidence="2 3">
    <name type="scientific">Plenodomus tracheiphilus IPT5</name>
    <dbReference type="NCBI Taxonomy" id="1408161"/>
    <lineage>
        <taxon>Eukaryota</taxon>
        <taxon>Fungi</taxon>
        <taxon>Dikarya</taxon>
        <taxon>Ascomycota</taxon>
        <taxon>Pezizomycotina</taxon>
        <taxon>Dothideomycetes</taxon>
        <taxon>Pleosporomycetidae</taxon>
        <taxon>Pleosporales</taxon>
        <taxon>Pleosporineae</taxon>
        <taxon>Leptosphaeriaceae</taxon>
        <taxon>Plenodomus</taxon>
    </lineage>
</organism>
<gene>
    <name evidence="2" type="ORF">T440DRAFT_464109</name>
</gene>
<dbReference type="EMBL" id="MU006290">
    <property type="protein sequence ID" value="KAF2855727.1"/>
    <property type="molecule type" value="Genomic_DNA"/>
</dbReference>